<accession>A0A934N1D1</accession>
<dbReference type="EMBL" id="JAEMNX010000007">
    <property type="protein sequence ID" value="MBJ7537637.1"/>
    <property type="molecule type" value="Genomic_DNA"/>
</dbReference>
<name>A0A934N1D1_9GAMM</name>
<dbReference type="AlphaFoldDB" id="A0A934N1D1"/>
<reference evidence="1" key="1">
    <citation type="submission" date="2020-12" db="EMBL/GenBank/DDBJ databases">
        <title>Marinomonas arctica sp. nov., a psychrotolerant bacterium isolated from the Arctic.</title>
        <authorList>
            <person name="Zhang Y."/>
        </authorList>
    </citation>
    <scope>NUCLEOTIDE SEQUENCE</scope>
    <source>
        <strain evidence="1">C1424</strain>
    </source>
</reference>
<evidence type="ECO:0000313" key="2">
    <source>
        <dbReference type="Proteomes" id="UP000628710"/>
    </source>
</evidence>
<keyword evidence="2" id="KW-1185">Reference proteome</keyword>
<comment type="caution">
    <text evidence="1">The sequence shown here is derived from an EMBL/GenBank/DDBJ whole genome shotgun (WGS) entry which is preliminary data.</text>
</comment>
<evidence type="ECO:0000313" key="1">
    <source>
        <dbReference type="EMBL" id="MBJ7537637.1"/>
    </source>
</evidence>
<proteinExistence type="predicted"/>
<dbReference type="Pfam" id="PF12487">
    <property type="entry name" value="DUF3703"/>
    <property type="match status" value="1"/>
</dbReference>
<organism evidence="1 2">
    <name type="scientific">Marinomonas transparens</name>
    <dbReference type="NCBI Taxonomy" id="2795388"/>
    <lineage>
        <taxon>Bacteria</taxon>
        <taxon>Pseudomonadati</taxon>
        <taxon>Pseudomonadota</taxon>
        <taxon>Gammaproteobacteria</taxon>
        <taxon>Oceanospirillales</taxon>
        <taxon>Oceanospirillaceae</taxon>
        <taxon>Marinomonas</taxon>
    </lineage>
</organism>
<protein>
    <submittedName>
        <fullName evidence="1">DUF3703 domain-containing protein</fullName>
    </submittedName>
</protein>
<dbReference type="InterPro" id="IPR022172">
    <property type="entry name" value="DUF3703"/>
</dbReference>
<gene>
    <name evidence="1" type="ORF">I8J31_08140</name>
</gene>
<dbReference type="Proteomes" id="UP000628710">
    <property type="component" value="Unassembled WGS sequence"/>
</dbReference>
<sequence>MDLRESFLAKFGSSSNSTASLCILESSVSNFRKNIAPYVEAEISKSKDKEKSGCYDDSFAHLENAHVLGQESTYWHVKVHYLMFLWGIRHKDVKEVFGQFIRIIGAAALTSIKGVPIGNTGGSNVSPVKPMPIKPEHAEIIAKVKSNA</sequence>